<dbReference type="PANTHER" id="PTHR43690:SF17">
    <property type="entry name" value="PROTEIN YHJJ"/>
    <property type="match status" value="1"/>
</dbReference>
<dbReference type="GO" id="GO:0006508">
    <property type="term" value="P:proteolysis"/>
    <property type="evidence" value="ECO:0007669"/>
    <property type="project" value="UniProtKB-KW"/>
</dbReference>
<organism evidence="11 12">
    <name type="scientific">Flavilitoribacter nigricans (strain ATCC 23147 / DSM 23189 / NBRC 102662 / NCIMB 1420 / SS-2)</name>
    <name type="common">Lewinella nigricans</name>
    <dbReference type="NCBI Taxonomy" id="1122177"/>
    <lineage>
        <taxon>Bacteria</taxon>
        <taxon>Pseudomonadati</taxon>
        <taxon>Bacteroidota</taxon>
        <taxon>Saprospiria</taxon>
        <taxon>Saprospirales</taxon>
        <taxon>Lewinellaceae</taxon>
        <taxon>Flavilitoribacter</taxon>
    </lineage>
</organism>
<dbReference type="Proteomes" id="UP000223913">
    <property type="component" value="Unassembled WGS sequence"/>
</dbReference>
<keyword evidence="5" id="KW-0378">Hydrolase</keyword>
<evidence type="ECO:0000313" key="11">
    <source>
        <dbReference type="EMBL" id="PHN08293.1"/>
    </source>
</evidence>
<keyword evidence="12" id="KW-1185">Reference proteome</keyword>
<dbReference type="InterPro" id="IPR011249">
    <property type="entry name" value="Metalloenz_LuxS/M16"/>
</dbReference>
<evidence type="ECO:0000256" key="5">
    <source>
        <dbReference type="ARBA" id="ARBA00022801"/>
    </source>
</evidence>
<feature type="domain" description="Peptidase M16 N-terminal" evidence="9">
    <location>
        <begin position="38"/>
        <end position="77"/>
    </location>
</feature>
<reference evidence="11 12" key="1">
    <citation type="submission" date="2017-10" db="EMBL/GenBank/DDBJ databases">
        <title>The draft genome sequence of Lewinella nigricans NBRC 102662.</title>
        <authorList>
            <person name="Wang K."/>
        </authorList>
    </citation>
    <scope>NUCLEOTIDE SEQUENCE [LARGE SCALE GENOMIC DNA]</scope>
    <source>
        <strain evidence="11 12">NBRC 102662</strain>
    </source>
</reference>
<dbReference type="RefSeq" id="WP_099148495.1">
    <property type="nucleotide sequence ID" value="NZ_PDUD01000002.1"/>
</dbReference>
<evidence type="ECO:0000259" key="9">
    <source>
        <dbReference type="Pfam" id="PF00675"/>
    </source>
</evidence>
<dbReference type="GO" id="GO:0046872">
    <property type="term" value="F:metal ion binding"/>
    <property type="evidence" value="ECO:0007669"/>
    <property type="project" value="UniProtKB-KW"/>
</dbReference>
<protein>
    <submittedName>
        <fullName evidence="11">Peptidase M16</fullName>
    </submittedName>
</protein>
<dbReference type="InterPro" id="IPR001431">
    <property type="entry name" value="Pept_M16_Zn_BS"/>
</dbReference>
<evidence type="ECO:0000256" key="8">
    <source>
        <dbReference type="RuleBase" id="RU004447"/>
    </source>
</evidence>
<feature type="domain" description="Peptidase M16 C-terminal" evidence="10">
    <location>
        <begin position="237"/>
        <end position="406"/>
    </location>
</feature>
<dbReference type="PANTHER" id="PTHR43690">
    <property type="entry name" value="NARDILYSIN"/>
    <property type="match status" value="1"/>
</dbReference>
<evidence type="ECO:0000256" key="3">
    <source>
        <dbReference type="ARBA" id="ARBA00022670"/>
    </source>
</evidence>
<feature type="domain" description="Peptidase M16 C-terminal" evidence="10">
    <location>
        <begin position="707"/>
        <end position="846"/>
    </location>
</feature>
<dbReference type="Gene3D" id="3.30.830.10">
    <property type="entry name" value="Metalloenzyme, LuxS/M16 peptidase-like"/>
    <property type="match status" value="4"/>
</dbReference>
<comment type="caution">
    <text evidence="11">The sequence shown here is derived from an EMBL/GenBank/DDBJ whole genome shotgun (WGS) entry which is preliminary data.</text>
</comment>
<keyword evidence="6" id="KW-0862">Zinc</keyword>
<evidence type="ECO:0000313" key="12">
    <source>
        <dbReference type="Proteomes" id="UP000223913"/>
    </source>
</evidence>
<gene>
    <name evidence="11" type="ORF">CRP01_02935</name>
</gene>
<dbReference type="GO" id="GO:0004222">
    <property type="term" value="F:metalloendopeptidase activity"/>
    <property type="evidence" value="ECO:0007669"/>
    <property type="project" value="InterPro"/>
</dbReference>
<dbReference type="Pfam" id="PF00675">
    <property type="entry name" value="Peptidase_M16"/>
    <property type="match status" value="1"/>
</dbReference>
<evidence type="ECO:0000259" key="10">
    <source>
        <dbReference type="Pfam" id="PF05193"/>
    </source>
</evidence>
<accession>A0A2D0NKM9</accession>
<evidence type="ECO:0000256" key="7">
    <source>
        <dbReference type="ARBA" id="ARBA00023049"/>
    </source>
</evidence>
<keyword evidence="4" id="KW-0479">Metal-binding</keyword>
<keyword evidence="3" id="KW-0645">Protease</keyword>
<evidence type="ECO:0000256" key="1">
    <source>
        <dbReference type="ARBA" id="ARBA00001947"/>
    </source>
</evidence>
<comment type="similarity">
    <text evidence="2 8">Belongs to the peptidase M16 family.</text>
</comment>
<dbReference type="PROSITE" id="PS00143">
    <property type="entry name" value="INSULINASE"/>
    <property type="match status" value="1"/>
</dbReference>
<evidence type="ECO:0000256" key="2">
    <source>
        <dbReference type="ARBA" id="ARBA00007261"/>
    </source>
</evidence>
<evidence type="ECO:0000256" key="4">
    <source>
        <dbReference type="ARBA" id="ARBA00022723"/>
    </source>
</evidence>
<dbReference type="InterPro" id="IPR007863">
    <property type="entry name" value="Peptidase_M16_C"/>
</dbReference>
<keyword evidence="7" id="KW-0482">Metalloprotease</keyword>
<name>A0A2D0NKM9_FLAN2</name>
<dbReference type="Pfam" id="PF05193">
    <property type="entry name" value="Peptidase_M16_C"/>
    <property type="match status" value="2"/>
</dbReference>
<sequence>MITKTDTTYSYDTIPNDPIGLQTFTLTNGLRLFLSVNKAEPRIHTNIAVRAGSKHDPAETTGLAHYMEHMLFKGTSRIGTLDWEKEKVLLEKISDLYELHRQTSDMDERRRIYGEIDRLSNEAAKLSAPGEYDKLAATIGAKGTNAYTWVEQTVYVNDIPSNELERWFYLESERFRMMALRLFHTELETVYEEFNISQDQDARKVNNAIRTALFPQHPYGTQTTIGSAEHLRNPSQKNIQGFFSTYYVPNNMGILLSGDFDPDEAVQYAEKYFGSYTPKPLPPFAVAPQPALQEKFHLQVYGQLTPYVDLAWRLEGAHSDDPLMLTLIDGLLHNGQAGLLDLHLNQQQKVLEAESWAWLYEDYSVFGLYGKPREGQMLEEVEQLMLGELDRLRRGEFPDWLLEGVIRDQQLSELQAFESNKGRISAMTQSFILGISWQRFVDRFEWFKNVTRDDIANFVRKRLGDNYVLIHKLQGDDPSVIKVEKPPITPVAIQRDALSDFARDFMQRPSPDLEPEFVDYKQAIQHTRLKNGLQLDYVRNRENELFRFDIILPAGKLHDLELSIAMLYFPYLGSGKYSAQQVQQELFRLGLKLDTQSKNEKTFITLRGLQESFEAGLKLLDHLLTDLQPDERALQNVVNDILQMRESAKRNRQVIVREALADYALYGEHSPFTYRIPREKLLALEAGQLTQKITSIRAQEHWLYYYGPAPISDVAELLEKHHLAPAVRQQPGPRIELVQRPTEENQVFFLDFPIVQTDIMLVSRGTPHFNLEEHVLRGWFNDYFGLGLSSVVFQEIRESKALAYSTYAIYGSPRREDQAHYLQAYVGTQPDKIGDALPALFQIINDMPVDRSQIERSRLSVLKQIASSRSTRKRIYWDYQLFKDRGFERDLDQDIYEKLSASSIDDLLQFQREYVQGSRFNIMVLGSRERVDMEYLRSFGPVRELTMQDVFGY</sequence>
<dbReference type="SUPFAM" id="SSF63411">
    <property type="entry name" value="LuxS/MPP-like metallohydrolase"/>
    <property type="match status" value="4"/>
</dbReference>
<dbReference type="InterPro" id="IPR011765">
    <property type="entry name" value="Pept_M16_N"/>
</dbReference>
<dbReference type="InterPro" id="IPR050626">
    <property type="entry name" value="Peptidase_M16"/>
</dbReference>
<comment type="cofactor">
    <cofactor evidence="1">
        <name>Zn(2+)</name>
        <dbReference type="ChEBI" id="CHEBI:29105"/>
    </cofactor>
</comment>
<dbReference type="EMBL" id="PDUD01000002">
    <property type="protein sequence ID" value="PHN08293.1"/>
    <property type="molecule type" value="Genomic_DNA"/>
</dbReference>
<dbReference type="AlphaFoldDB" id="A0A2D0NKM9"/>
<evidence type="ECO:0000256" key="6">
    <source>
        <dbReference type="ARBA" id="ARBA00022833"/>
    </source>
</evidence>
<proteinExistence type="inferred from homology"/>
<dbReference type="OrthoDB" id="9811314at2"/>